<proteinExistence type="predicted"/>
<dbReference type="Pfam" id="PF13927">
    <property type="entry name" value="Ig_3"/>
    <property type="match status" value="1"/>
</dbReference>
<dbReference type="Gene3D" id="2.60.40.10">
    <property type="entry name" value="Immunoglobulins"/>
    <property type="match status" value="10"/>
</dbReference>
<dbReference type="InterPro" id="IPR056386">
    <property type="entry name" value="Ig_CD22"/>
</dbReference>
<dbReference type="PANTHER" id="PTHR46013">
    <property type="entry name" value="VASCULAR CELL ADHESION MOLECULE 1"/>
    <property type="match status" value="1"/>
</dbReference>
<reference evidence="7" key="3">
    <citation type="submission" date="2025-09" db="UniProtKB">
        <authorList>
            <consortium name="Ensembl"/>
        </authorList>
    </citation>
    <scope>IDENTIFICATION</scope>
</reference>
<dbReference type="GeneTree" id="ENSGT01150000286924"/>
<keyword evidence="5" id="KW-0812">Transmembrane</keyword>
<feature type="domain" description="Ig-like" evidence="6">
    <location>
        <begin position="110"/>
        <end position="201"/>
    </location>
</feature>
<feature type="domain" description="Ig-like" evidence="6">
    <location>
        <begin position="473"/>
        <end position="555"/>
    </location>
</feature>
<dbReference type="InterPro" id="IPR007110">
    <property type="entry name" value="Ig-like_dom"/>
</dbReference>
<reference evidence="7" key="2">
    <citation type="submission" date="2025-08" db="UniProtKB">
        <authorList>
            <consortium name="Ensembl"/>
        </authorList>
    </citation>
    <scope>IDENTIFICATION</scope>
</reference>
<dbReference type="InterPro" id="IPR003599">
    <property type="entry name" value="Ig_sub"/>
</dbReference>
<dbReference type="PANTHER" id="PTHR46013:SF8">
    <property type="entry name" value="B-CELL RECEPTOR CD22-RELATED"/>
    <property type="match status" value="1"/>
</dbReference>
<feature type="transmembrane region" description="Helical" evidence="5">
    <location>
        <begin position="972"/>
        <end position="994"/>
    </location>
</feature>
<dbReference type="InterPro" id="IPR036179">
    <property type="entry name" value="Ig-like_dom_sf"/>
</dbReference>
<feature type="domain" description="Ig-like" evidence="6">
    <location>
        <begin position="562"/>
        <end position="644"/>
    </location>
</feature>
<sequence>MKATYLQMEICALMSSSLVINCTYEYPDGLPIVVEKWTMNSEQDDGQKDVTVYHTEESKVSPSYQHRAVYLGSNNSVCSLRIHDVTRSDRGLYRFRFESIEERNRWTQVPDVVVDVAESIKADIVASSATVIKEGDKVALVCNSSCSLDQVPLVWYKDGKEESGRRSNVLPFAQISYTDAGVYFCADVDNRQVRSQEVSLDVLYAPKETVASVNPGQVILEGTPLHLSCSSKANPPCNYSWFKENGGVSMKTGSEQKLRIETATSSDSGVYYCQATNGHGQETSRGVTVDVAYAPRRTQVTSSVPGLLLEGTSVTLTCMADANPAGTYAWFKVNGDTTAEKATGRSWSFTAVTPSDGGVYYCEARNRHGEEKSKPVTLDVQYAPKNTTVTSSVPGILLEGTSVTLTCMADANPAGTYAWFKVNGDTTAEKATGRSWRFTAVTPSDGGVYYCEARNRHGAEKSKPVTLDVQYAPKNTTVTSSVPGPLLEGTSVTLTCMADANPAGTYAWFKVNGDTTAEKATGRSWSFTAVTPSDGGVYYCEARNQHGEEKSKPVTLDVQYAPKNTTVTSSVSGLLLEGTSVTLTCMADANPAGTYAWFKVNGDTTAEKATGRSWSFTAVTPSDGGVYYCEARNRHGEEKSKPVTLDVQYSPKMSVMPVSLSVAMLEGSSVTLLCGPTAIPDASGSSWFHVTGRGVSRRADADALTLTSVTPADSGLYYCTRSSGHTADNATALILDVQYAPKNTVMSMDPGGSILEGDTVTLSCSSVAKPLSNYSWYQVKGAAVIKRGSAQNLTLVTVTPSDGGMYYCQAANQHGGEKSPARNVTVLAWSSVHKNLVPREETSTGGPLLPRTQSPLHMCKIASKIPDIGESAQQVMDVHDVPQVTVDPPGRLAEGSSVTLSCQSKDSLPGLFTWFHVDGVSISNRGSGQNLTIRLVAVRDSGAYFCEMTNKNGAENSTAVTLHVHRHQPKTILYALMGTIAFLSIGLFGLFLALKMR</sequence>
<feature type="domain" description="Ig-like" evidence="6">
    <location>
        <begin position="741"/>
        <end position="825"/>
    </location>
</feature>
<keyword evidence="5" id="KW-1133">Transmembrane helix</keyword>
<dbReference type="SMART" id="SM00408">
    <property type="entry name" value="IGc2"/>
    <property type="match status" value="9"/>
</dbReference>
<dbReference type="InterPro" id="IPR003598">
    <property type="entry name" value="Ig_sub2"/>
</dbReference>
<comment type="subunit">
    <text evidence="4">Predominantly monomer of isoform CD22-beta. Also found as heterodimer of isoform CD22-beta and a shorter isoform. Interacts with PTPN6/SHP-1, LYN, SYK, PIK3R1/PIK3R2 and PLCG1 upon phosphorylation. Interacts with GRB2, INPP5D and SHC1 upon phosphorylation. May form a complex with INPP5D/SHIP, GRB2 and SHC1.</text>
</comment>
<feature type="domain" description="Ig-like" evidence="6">
    <location>
        <begin position="206"/>
        <end position="288"/>
    </location>
</feature>
<feature type="domain" description="Ig-like" evidence="6">
    <location>
        <begin position="384"/>
        <end position="466"/>
    </location>
</feature>
<accession>A0A8C4TBV8</accession>
<dbReference type="InterPro" id="IPR013783">
    <property type="entry name" value="Ig-like_fold"/>
</dbReference>
<evidence type="ECO:0000313" key="8">
    <source>
        <dbReference type="Proteomes" id="UP000694620"/>
    </source>
</evidence>
<comment type="function">
    <text evidence="3">Most highly expressed siglec (sialic acid-binding immunoglobulin-like lectin) on B-cells that plays a role in various aspects of B-cell biology including differentiation, antigen presentation, and trafficking to bone marrow. Binds to alpha 2,6-linked sialic acid residues of surface molecules such as CD22 itself, CD45 and IgM in a cis configuration. Can also bind to ligands on other cells as an adhesion molecule in a trans configuration. Acts as an inhibitory coreceptor on the surface of B-cells and inhibits B-cell receptor induced signaling, characterized by inhibition of the calcium mobilization and cellular activation. Mechanistically, the immunoreceptor tyrosine-based inhibitory motif domain is phosphorylated by the Src kinase LYN, which in turn leads to the recruitment of the protein tyrosine phosphatase 1/PTPN6, leading to the negative regulation of BCR signaling. If this negative signaling from is of sufficient strength, apoptosis of the B-cell can be induced.</text>
</comment>
<dbReference type="AlphaFoldDB" id="A0A8C4TBV8"/>
<feature type="domain" description="Ig-like" evidence="6">
    <location>
        <begin position="295"/>
        <end position="377"/>
    </location>
</feature>
<evidence type="ECO:0000256" key="5">
    <source>
        <dbReference type="SAM" id="Phobius"/>
    </source>
</evidence>
<name>A0A8C4TBV8_ERPCA</name>
<protein>
    <recommendedName>
        <fullName evidence="1">B-cell receptor CD22</fullName>
    </recommendedName>
    <alternativeName>
        <fullName evidence="2">Sialic acid-binding Ig-like lectin 2</fullName>
    </alternativeName>
</protein>
<evidence type="ECO:0000313" key="7">
    <source>
        <dbReference type="Ensembl" id="ENSECRP00000029281.1"/>
    </source>
</evidence>
<dbReference type="CDD" id="cd00096">
    <property type="entry name" value="Ig"/>
    <property type="match status" value="5"/>
</dbReference>
<evidence type="ECO:0000256" key="2">
    <source>
        <dbReference type="ARBA" id="ARBA00041781"/>
    </source>
</evidence>
<feature type="domain" description="Ig-like" evidence="6">
    <location>
        <begin position="651"/>
        <end position="735"/>
    </location>
</feature>
<dbReference type="Ensembl" id="ENSECRT00000029897.1">
    <property type="protein sequence ID" value="ENSECRP00000029281.1"/>
    <property type="gene ID" value="ENSECRG00000019853.1"/>
</dbReference>
<reference evidence="7" key="1">
    <citation type="submission" date="2021-06" db="EMBL/GenBank/DDBJ databases">
        <authorList>
            <consortium name="Wellcome Sanger Institute Data Sharing"/>
        </authorList>
    </citation>
    <scope>NUCLEOTIDE SEQUENCE [LARGE SCALE GENOMIC DNA]</scope>
</reference>
<evidence type="ECO:0000259" key="6">
    <source>
        <dbReference type="PROSITE" id="PS50835"/>
    </source>
</evidence>
<keyword evidence="5" id="KW-0472">Membrane</keyword>
<evidence type="ECO:0000256" key="4">
    <source>
        <dbReference type="ARBA" id="ARBA00046458"/>
    </source>
</evidence>
<organism evidence="7 8">
    <name type="scientific">Erpetoichthys calabaricus</name>
    <name type="common">Rope fish</name>
    <name type="synonym">Calamoichthys calabaricus</name>
    <dbReference type="NCBI Taxonomy" id="27687"/>
    <lineage>
        <taxon>Eukaryota</taxon>
        <taxon>Metazoa</taxon>
        <taxon>Chordata</taxon>
        <taxon>Craniata</taxon>
        <taxon>Vertebrata</taxon>
        <taxon>Euteleostomi</taxon>
        <taxon>Actinopterygii</taxon>
        <taxon>Polypteriformes</taxon>
        <taxon>Polypteridae</taxon>
        <taxon>Erpetoichthys</taxon>
    </lineage>
</organism>
<dbReference type="PROSITE" id="PS50835">
    <property type="entry name" value="IG_LIKE"/>
    <property type="match status" value="9"/>
</dbReference>
<dbReference type="SUPFAM" id="SSF48726">
    <property type="entry name" value="Immunoglobulin"/>
    <property type="match status" value="10"/>
</dbReference>
<keyword evidence="8" id="KW-1185">Reference proteome</keyword>
<evidence type="ECO:0000256" key="3">
    <source>
        <dbReference type="ARBA" id="ARBA00045430"/>
    </source>
</evidence>
<evidence type="ECO:0000256" key="1">
    <source>
        <dbReference type="ARBA" id="ARBA00040106"/>
    </source>
</evidence>
<dbReference type="Pfam" id="PF13895">
    <property type="entry name" value="Ig_2"/>
    <property type="match status" value="7"/>
</dbReference>
<dbReference type="Pfam" id="PF24518">
    <property type="entry name" value="Ig_CD22"/>
    <property type="match status" value="1"/>
</dbReference>
<dbReference type="SMART" id="SM00409">
    <property type="entry name" value="IG"/>
    <property type="match status" value="10"/>
</dbReference>
<feature type="domain" description="Ig-like" evidence="6">
    <location>
        <begin position="882"/>
        <end position="961"/>
    </location>
</feature>
<dbReference type="Proteomes" id="UP000694620">
    <property type="component" value="Chromosome 17"/>
</dbReference>